<evidence type="ECO:0000313" key="2">
    <source>
        <dbReference type="EMBL" id="AGA27188.1"/>
    </source>
</evidence>
<dbReference type="KEGG" id="saci:Sinac_2901"/>
<protein>
    <recommendedName>
        <fullName evidence="1">DUF7689 domain-containing protein</fullName>
    </recommendedName>
</protein>
<dbReference type="RefSeq" id="WP_015246337.1">
    <property type="nucleotide sequence ID" value="NC_019892.1"/>
</dbReference>
<dbReference type="AlphaFoldDB" id="L0DED7"/>
<dbReference type="InterPro" id="IPR056106">
    <property type="entry name" value="DUF7689"/>
</dbReference>
<dbReference type="eggNOG" id="ENOG50332VS">
    <property type="taxonomic scope" value="Bacteria"/>
</dbReference>
<reference evidence="2 3" key="1">
    <citation type="submission" date="2012-02" db="EMBL/GenBank/DDBJ databases">
        <title>Complete sequence of chromosome of Singulisphaera acidiphila DSM 18658.</title>
        <authorList>
            <consortium name="US DOE Joint Genome Institute (JGI-PGF)"/>
            <person name="Lucas S."/>
            <person name="Copeland A."/>
            <person name="Lapidus A."/>
            <person name="Glavina del Rio T."/>
            <person name="Dalin E."/>
            <person name="Tice H."/>
            <person name="Bruce D."/>
            <person name="Goodwin L."/>
            <person name="Pitluck S."/>
            <person name="Peters L."/>
            <person name="Ovchinnikova G."/>
            <person name="Chertkov O."/>
            <person name="Kyrpides N."/>
            <person name="Mavromatis K."/>
            <person name="Ivanova N."/>
            <person name="Brettin T."/>
            <person name="Detter J.C."/>
            <person name="Han C."/>
            <person name="Larimer F."/>
            <person name="Land M."/>
            <person name="Hauser L."/>
            <person name="Markowitz V."/>
            <person name="Cheng J.-F."/>
            <person name="Hugenholtz P."/>
            <person name="Woyke T."/>
            <person name="Wu D."/>
            <person name="Tindall B."/>
            <person name="Pomrenke H."/>
            <person name="Brambilla E."/>
            <person name="Klenk H.-P."/>
            <person name="Eisen J.A."/>
        </authorList>
    </citation>
    <scope>NUCLEOTIDE SEQUENCE [LARGE SCALE GENOMIC DNA]</scope>
    <source>
        <strain evidence="3">ATCC BAA-1392 / DSM 18658 / VKM B-2454 / MOB10</strain>
    </source>
</reference>
<sequence>MEADENFPRLTPENHRVTSPAMIDYNCIAWAAGDTERWWEPGVFWPIVSPPDEYGIGILETAFKSLGFEACNGEESDPGFEKIAIYGNNLFYTHAARQLPTGKWTSKLGKLEDIEHDTPDVVAGGIYGDSKTRVT</sequence>
<keyword evidence="3" id="KW-1185">Reference proteome</keyword>
<evidence type="ECO:0000313" key="3">
    <source>
        <dbReference type="Proteomes" id="UP000010798"/>
    </source>
</evidence>
<feature type="domain" description="DUF7689" evidence="1">
    <location>
        <begin position="16"/>
        <end position="131"/>
    </location>
</feature>
<dbReference type="Pfam" id="PF24738">
    <property type="entry name" value="DUF7689"/>
    <property type="match status" value="1"/>
</dbReference>
<name>L0DED7_SINAD</name>
<dbReference type="EMBL" id="CP003364">
    <property type="protein sequence ID" value="AGA27188.1"/>
    <property type="molecule type" value="Genomic_DNA"/>
</dbReference>
<dbReference type="OrthoDB" id="283499at2"/>
<gene>
    <name evidence="2" type="ordered locus">Sinac_2901</name>
</gene>
<proteinExistence type="predicted"/>
<accession>L0DED7</accession>
<organism evidence="2 3">
    <name type="scientific">Singulisphaera acidiphila (strain ATCC BAA-1392 / DSM 18658 / VKM B-2454 / MOB10)</name>
    <dbReference type="NCBI Taxonomy" id="886293"/>
    <lineage>
        <taxon>Bacteria</taxon>
        <taxon>Pseudomonadati</taxon>
        <taxon>Planctomycetota</taxon>
        <taxon>Planctomycetia</taxon>
        <taxon>Isosphaerales</taxon>
        <taxon>Isosphaeraceae</taxon>
        <taxon>Singulisphaera</taxon>
    </lineage>
</organism>
<dbReference type="HOGENOM" id="CLU_145258_0_0_0"/>
<dbReference type="Proteomes" id="UP000010798">
    <property type="component" value="Chromosome"/>
</dbReference>
<evidence type="ECO:0000259" key="1">
    <source>
        <dbReference type="Pfam" id="PF24738"/>
    </source>
</evidence>